<dbReference type="RefSeq" id="WP_106256174.1">
    <property type="nucleotide sequence ID" value="NZ_CAWNSW010000007.1"/>
</dbReference>
<reference evidence="2" key="1">
    <citation type="submission" date="2018-02" db="EMBL/GenBank/DDBJ databases">
        <authorList>
            <person name="Moore K."/>
            <person name="Momper L."/>
        </authorList>
    </citation>
    <scope>NUCLEOTIDE SEQUENCE [LARGE SCALE GENOMIC DNA]</scope>
    <source>
        <strain evidence="2">ULC18</strain>
    </source>
</reference>
<dbReference type="AlphaFoldDB" id="A0A2T1EB17"/>
<proteinExistence type="predicted"/>
<organism evidence="1 2">
    <name type="scientific">Stenomitos frigidus ULC18</name>
    <dbReference type="NCBI Taxonomy" id="2107698"/>
    <lineage>
        <taxon>Bacteria</taxon>
        <taxon>Bacillati</taxon>
        <taxon>Cyanobacteriota</taxon>
        <taxon>Cyanophyceae</taxon>
        <taxon>Leptolyngbyales</taxon>
        <taxon>Leptolyngbyaceae</taxon>
        <taxon>Stenomitos</taxon>
    </lineage>
</organism>
<sequence length="155" mass="17773">MSSLSDLDKSRARWHLGYNESVPTGDRTLMEIRMTKIADSFTVGKIRDRLDRCDRTEVETETDAQGSGIVTKRFLLGDVNRTDVNYQAESLQKRERAYMKELNALATSLGVRNWRDPELQDSRRLSETVTDPVIPAPVEITYNLTYGTDLYLYFA</sequence>
<dbReference type="Proteomes" id="UP000239576">
    <property type="component" value="Unassembled WGS sequence"/>
</dbReference>
<comment type="caution">
    <text evidence="1">The sequence shown here is derived from an EMBL/GenBank/DDBJ whole genome shotgun (WGS) entry which is preliminary data.</text>
</comment>
<accession>A0A2T1EB17</accession>
<evidence type="ECO:0000313" key="1">
    <source>
        <dbReference type="EMBL" id="PSB29893.1"/>
    </source>
</evidence>
<protein>
    <submittedName>
        <fullName evidence="1">Uncharacterized protein</fullName>
    </submittedName>
</protein>
<name>A0A2T1EB17_9CYAN</name>
<dbReference type="EMBL" id="PVWK01000057">
    <property type="protein sequence ID" value="PSB29893.1"/>
    <property type="molecule type" value="Genomic_DNA"/>
</dbReference>
<evidence type="ECO:0000313" key="2">
    <source>
        <dbReference type="Proteomes" id="UP000239576"/>
    </source>
</evidence>
<gene>
    <name evidence="1" type="ORF">C7B82_10090</name>
</gene>
<reference evidence="1 2" key="2">
    <citation type="submission" date="2018-03" db="EMBL/GenBank/DDBJ databases">
        <title>The ancient ancestry and fast evolution of plastids.</title>
        <authorList>
            <person name="Moore K.R."/>
            <person name="Magnabosco C."/>
            <person name="Momper L."/>
            <person name="Gold D.A."/>
            <person name="Bosak T."/>
            <person name="Fournier G.P."/>
        </authorList>
    </citation>
    <scope>NUCLEOTIDE SEQUENCE [LARGE SCALE GENOMIC DNA]</scope>
    <source>
        <strain evidence="1 2">ULC18</strain>
    </source>
</reference>
<keyword evidence="2" id="KW-1185">Reference proteome</keyword>